<proteinExistence type="predicted"/>
<dbReference type="RefSeq" id="XP_040734781.1">
    <property type="nucleotide sequence ID" value="XM_040878845.1"/>
</dbReference>
<name>A0A364L382_TALAM</name>
<sequence>MTPYARGAKPLLINRRQLPSTASWTLSKPSSFSKLPRVAWNFHRQSLNNSTRQAWTNNIKKQFPSLVLPPIWPPEKSKRDPVPASDHDNNEADLIARHMLSDGFQSWGLVVYRCTYKSDSDWEEFMRRFLYHVNHTLEYADGLDLLDYFKPTVMDDKTRFDGVSPAIVRDYFNQWAHSACETEQGIPFNRASQGMSARYRLCIMVDEEALLSVLSIPPEEVEDGAFVILIEGRWKPRFLTEEELEGCGSPPPENNFEPVEGCTLEEVGWMKVDYKRAQIGPSAHITSDGAWADLYVRPPEMTFPF</sequence>
<dbReference type="AlphaFoldDB" id="A0A364L382"/>
<gene>
    <name evidence="1" type="ORF">BHQ10_006277</name>
</gene>
<protein>
    <submittedName>
        <fullName evidence="1">Uncharacterized protein</fullName>
    </submittedName>
</protein>
<dbReference type="GeneID" id="63795493"/>
<evidence type="ECO:0000313" key="1">
    <source>
        <dbReference type="EMBL" id="RAO70265.1"/>
    </source>
</evidence>
<dbReference type="OrthoDB" id="4424523at2759"/>
<dbReference type="EMBL" id="MIKG01000011">
    <property type="protein sequence ID" value="RAO70265.1"/>
    <property type="molecule type" value="Genomic_DNA"/>
</dbReference>
<dbReference type="Proteomes" id="UP000249363">
    <property type="component" value="Unassembled WGS sequence"/>
</dbReference>
<accession>A0A364L382</accession>
<dbReference type="STRING" id="1196081.A0A364L382"/>
<organism evidence="1 2">
    <name type="scientific">Talaromyces amestolkiae</name>
    <dbReference type="NCBI Taxonomy" id="1196081"/>
    <lineage>
        <taxon>Eukaryota</taxon>
        <taxon>Fungi</taxon>
        <taxon>Dikarya</taxon>
        <taxon>Ascomycota</taxon>
        <taxon>Pezizomycotina</taxon>
        <taxon>Eurotiomycetes</taxon>
        <taxon>Eurotiomycetidae</taxon>
        <taxon>Eurotiales</taxon>
        <taxon>Trichocomaceae</taxon>
        <taxon>Talaromyces</taxon>
        <taxon>Talaromyces sect. Talaromyces</taxon>
    </lineage>
</organism>
<comment type="caution">
    <text evidence="1">The sequence shown here is derived from an EMBL/GenBank/DDBJ whole genome shotgun (WGS) entry which is preliminary data.</text>
</comment>
<keyword evidence="2" id="KW-1185">Reference proteome</keyword>
<evidence type="ECO:0000313" key="2">
    <source>
        <dbReference type="Proteomes" id="UP000249363"/>
    </source>
</evidence>
<reference evidence="1 2" key="1">
    <citation type="journal article" date="2017" name="Biotechnol. Biofuels">
        <title>Differential beta-glucosidase expression as a function of carbon source availability in Talaromyces amestolkiae: a genomic and proteomic approach.</title>
        <authorList>
            <person name="de Eugenio L.I."/>
            <person name="Mendez-Liter J.A."/>
            <person name="Nieto-Dominguez M."/>
            <person name="Alonso L."/>
            <person name="Gil-Munoz J."/>
            <person name="Barriuso J."/>
            <person name="Prieto A."/>
            <person name="Martinez M.J."/>
        </authorList>
    </citation>
    <scope>NUCLEOTIDE SEQUENCE [LARGE SCALE GENOMIC DNA]</scope>
    <source>
        <strain evidence="1 2">CIB</strain>
    </source>
</reference>